<dbReference type="InterPro" id="IPR029063">
    <property type="entry name" value="SAM-dependent_MTases_sf"/>
</dbReference>
<organism evidence="3 4">
    <name type="scientific">Sulfuricella denitrificans (strain DSM 22764 / NBRC 105220 / skB26)</name>
    <dbReference type="NCBI Taxonomy" id="1163617"/>
    <lineage>
        <taxon>Bacteria</taxon>
        <taxon>Pseudomonadati</taxon>
        <taxon>Pseudomonadota</taxon>
        <taxon>Betaproteobacteria</taxon>
        <taxon>Nitrosomonadales</taxon>
        <taxon>Sulfuricellaceae</taxon>
        <taxon>Sulfuricella</taxon>
    </lineage>
</organism>
<dbReference type="RefSeq" id="WP_009207354.1">
    <property type="nucleotide sequence ID" value="NC_022357.1"/>
</dbReference>
<sequence length="250" mass="28433">MNIGFKAHYFKELAELETGNFWFRARNKLILWALHKYSPGLTSFLEIGCGTGFVISAISKRFPDAKLSGSEYLEEGLAYARHRVPSAKFTQMDARHIPCESELDAIGAFDVLEHIEEDEVVLQQICKALKLGGVVFITVPQHRWLWSAVDKYACHVRRYGANELHLKVCRAGFEIVRSTSFVSLLLPAMYLSRLFKRDKIDVSMDAMAELRINPILNRIFEWFLNCELALIRVGVALPMGGSRLIVARKL</sequence>
<dbReference type="KEGG" id="sdr:SCD_n02886"/>
<name>S6ABE3_SULDS</name>
<evidence type="ECO:0000259" key="2">
    <source>
        <dbReference type="Pfam" id="PF13649"/>
    </source>
</evidence>
<dbReference type="SUPFAM" id="SSF53335">
    <property type="entry name" value="S-adenosyl-L-methionine-dependent methyltransferases"/>
    <property type="match status" value="1"/>
</dbReference>
<dbReference type="eggNOG" id="COG4106">
    <property type="taxonomic scope" value="Bacteria"/>
</dbReference>
<protein>
    <recommendedName>
        <fullName evidence="2">Methyltransferase domain-containing protein</fullName>
    </recommendedName>
</protein>
<proteinExistence type="predicted"/>
<dbReference type="InterPro" id="IPR041698">
    <property type="entry name" value="Methyltransf_25"/>
</dbReference>
<gene>
    <name evidence="3" type="ORF">SCD_n02886</name>
</gene>
<reference evidence="3 4" key="1">
    <citation type="journal article" date="2012" name="Appl. Environ. Microbiol.">
        <title>Draft genome sequence of a psychrotolerant sulfur-oxidizing bacterium, Sulfuricella denitrificans skB26, and proteomic insights into cold adaptation.</title>
        <authorList>
            <person name="Watanabe T."/>
            <person name="Kojima H."/>
            <person name="Fukui M."/>
        </authorList>
    </citation>
    <scope>NUCLEOTIDE SEQUENCE [LARGE SCALE GENOMIC DNA]</scope>
    <source>
        <strain evidence="4">skB26</strain>
    </source>
</reference>
<dbReference type="PANTHER" id="PTHR43861">
    <property type="entry name" value="TRANS-ACONITATE 2-METHYLTRANSFERASE-RELATED"/>
    <property type="match status" value="1"/>
</dbReference>
<feature type="domain" description="Methyltransferase" evidence="2">
    <location>
        <begin position="45"/>
        <end position="133"/>
    </location>
</feature>
<evidence type="ECO:0000256" key="1">
    <source>
        <dbReference type="ARBA" id="ARBA00022679"/>
    </source>
</evidence>
<evidence type="ECO:0000313" key="4">
    <source>
        <dbReference type="Proteomes" id="UP000015559"/>
    </source>
</evidence>
<dbReference type="Proteomes" id="UP000015559">
    <property type="component" value="Chromosome"/>
</dbReference>
<dbReference type="AlphaFoldDB" id="S6ABE3"/>
<dbReference type="OrthoDB" id="9790457at2"/>
<keyword evidence="1" id="KW-0808">Transferase</keyword>
<dbReference type="Pfam" id="PF13649">
    <property type="entry name" value="Methyltransf_25"/>
    <property type="match status" value="1"/>
</dbReference>
<accession>S6ABE3</accession>
<evidence type="ECO:0000313" key="3">
    <source>
        <dbReference type="EMBL" id="BAN36685.1"/>
    </source>
</evidence>
<dbReference type="STRING" id="1163617.SCD_n02886"/>
<dbReference type="Gene3D" id="3.40.50.150">
    <property type="entry name" value="Vaccinia Virus protein VP39"/>
    <property type="match status" value="1"/>
</dbReference>
<dbReference type="EMBL" id="AP013066">
    <property type="protein sequence ID" value="BAN36685.1"/>
    <property type="molecule type" value="Genomic_DNA"/>
</dbReference>
<dbReference type="GO" id="GO:0016740">
    <property type="term" value="F:transferase activity"/>
    <property type="evidence" value="ECO:0007669"/>
    <property type="project" value="UniProtKB-KW"/>
</dbReference>
<keyword evidence="4" id="KW-1185">Reference proteome</keyword>
<dbReference type="CDD" id="cd02440">
    <property type="entry name" value="AdoMet_MTases"/>
    <property type="match status" value="1"/>
</dbReference>
<dbReference type="HOGENOM" id="CLU_082726_0_0_4"/>